<dbReference type="Proteomes" id="UP000031036">
    <property type="component" value="Unassembled WGS sequence"/>
</dbReference>
<feature type="compositionally biased region" description="Pro residues" evidence="2">
    <location>
        <begin position="275"/>
        <end position="295"/>
    </location>
</feature>
<name>A0A0B2VA68_TOXCA</name>
<dbReference type="EMBL" id="JPKZ01001748">
    <property type="protein sequence ID" value="KHN80351.1"/>
    <property type="molecule type" value="Genomic_DNA"/>
</dbReference>
<feature type="compositionally biased region" description="Basic and acidic residues" evidence="2">
    <location>
        <begin position="332"/>
        <end position="343"/>
    </location>
</feature>
<evidence type="ECO:0000313" key="6">
    <source>
        <dbReference type="Proteomes" id="UP000031036"/>
    </source>
</evidence>
<feature type="compositionally biased region" description="Pro residues" evidence="2">
    <location>
        <begin position="206"/>
        <end position="215"/>
    </location>
</feature>
<keyword evidence="6" id="KW-1185">Reference proteome</keyword>
<gene>
    <name evidence="5" type="primary">col-13</name>
    <name evidence="5" type="ORF">Tcan_06520</name>
</gene>
<dbReference type="InterPro" id="IPR002486">
    <property type="entry name" value="Col_cuticle_N"/>
</dbReference>
<dbReference type="PANTHER" id="PTHR24637">
    <property type="entry name" value="COLLAGEN"/>
    <property type="match status" value="1"/>
</dbReference>
<evidence type="ECO:0000256" key="1">
    <source>
        <dbReference type="ARBA" id="ARBA00022737"/>
    </source>
</evidence>
<evidence type="ECO:0000256" key="2">
    <source>
        <dbReference type="SAM" id="MobiDB-lite"/>
    </source>
</evidence>
<organism evidence="5 6">
    <name type="scientific">Toxocara canis</name>
    <name type="common">Canine roundworm</name>
    <dbReference type="NCBI Taxonomy" id="6265"/>
    <lineage>
        <taxon>Eukaryota</taxon>
        <taxon>Metazoa</taxon>
        <taxon>Ecdysozoa</taxon>
        <taxon>Nematoda</taxon>
        <taxon>Chromadorea</taxon>
        <taxon>Rhabditida</taxon>
        <taxon>Spirurina</taxon>
        <taxon>Ascaridomorpha</taxon>
        <taxon>Ascaridoidea</taxon>
        <taxon>Toxocaridae</taxon>
        <taxon>Toxocara</taxon>
    </lineage>
</organism>
<evidence type="ECO:0000259" key="4">
    <source>
        <dbReference type="SMART" id="SM01088"/>
    </source>
</evidence>
<dbReference type="Pfam" id="PF01484">
    <property type="entry name" value="Col_cuticle_N"/>
    <property type="match status" value="1"/>
</dbReference>
<keyword evidence="5" id="KW-0176">Collagen</keyword>
<dbReference type="GO" id="GO:0042302">
    <property type="term" value="F:structural constituent of cuticle"/>
    <property type="evidence" value="ECO:0007669"/>
    <property type="project" value="InterPro"/>
</dbReference>
<protein>
    <submittedName>
        <fullName evidence="5">Cuticle collagen 13</fullName>
    </submittedName>
</protein>
<keyword evidence="1" id="KW-0677">Repeat</keyword>
<accession>A0A0B2VA68</accession>
<reference evidence="5 6" key="1">
    <citation type="submission" date="2014-11" db="EMBL/GenBank/DDBJ databases">
        <title>Genetic blueprint of the zoonotic pathogen Toxocara canis.</title>
        <authorList>
            <person name="Zhu X.-Q."/>
            <person name="Korhonen P.K."/>
            <person name="Cai H."/>
            <person name="Young N.D."/>
            <person name="Nejsum P."/>
            <person name="von Samson-Himmelstjerna G."/>
            <person name="Boag P.R."/>
            <person name="Tan P."/>
            <person name="Li Q."/>
            <person name="Min J."/>
            <person name="Yang Y."/>
            <person name="Wang X."/>
            <person name="Fang X."/>
            <person name="Hall R.S."/>
            <person name="Hofmann A."/>
            <person name="Sternberg P.W."/>
            <person name="Jex A.R."/>
            <person name="Gasser R.B."/>
        </authorList>
    </citation>
    <scope>NUCLEOTIDE SEQUENCE [LARGE SCALE GENOMIC DNA]</scope>
    <source>
        <strain evidence="5">PN_DK_2014</strain>
    </source>
</reference>
<keyword evidence="3" id="KW-0812">Transmembrane</keyword>
<dbReference type="PANTHER" id="PTHR24637:SF377">
    <property type="entry name" value="COLLAGEN TYPE IX ALPHA 1 CHAIN"/>
    <property type="match status" value="1"/>
</dbReference>
<dbReference type="STRING" id="6265.A0A0B2VA68"/>
<dbReference type="Pfam" id="PF01391">
    <property type="entry name" value="Collagen"/>
    <property type="match status" value="1"/>
</dbReference>
<feature type="compositionally biased region" description="Low complexity" evidence="2">
    <location>
        <begin position="262"/>
        <end position="274"/>
    </location>
</feature>
<feature type="region of interest" description="Disordered" evidence="2">
    <location>
        <begin position="101"/>
        <end position="120"/>
    </location>
</feature>
<dbReference type="InterPro" id="IPR008160">
    <property type="entry name" value="Collagen"/>
</dbReference>
<dbReference type="SMART" id="SM01088">
    <property type="entry name" value="Col_cuticle_N"/>
    <property type="match status" value="1"/>
</dbReference>
<dbReference type="OrthoDB" id="5872583at2759"/>
<proteinExistence type="predicted"/>
<evidence type="ECO:0000313" key="5">
    <source>
        <dbReference type="EMBL" id="KHN80351.1"/>
    </source>
</evidence>
<feature type="region of interest" description="Disordered" evidence="2">
    <location>
        <begin position="165"/>
        <end position="352"/>
    </location>
</feature>
<dbReference type="GO" id="GO:0005581">
    <property type="term" value="C:collagen trimer"/>
    <property type="evidence" value="ECO:0007669"/>
    <property type="project" value="UniProtKB-KW"/>
</dbReference>
<sequence length="352" mass="36746">MSEKTTKDRVHEAESLRRLAFFGISLATVAIFTAIVAIPMLYTYLQYIQSSLETEIDFCKHRSHGLWDEFDKVHYALGVDTRIKRAAYMNPSAQRKIPLGRSRQRGATIHGRRRHPQYAPNVHSELHRGDAFHHGYQKLPSGFAQRFPFPAGDCCSCGVGAAGPPGPPGPDGRPGEDGIPGRDGAPGHDAKPIEQRKPSDFCFDCPPAPEGPPGRPGRKGPRGRPGPPGPSSPGGGMRGPPGPPGPQGPAGRPGPMGPRGPPGAAGKILQGSPLRGPPGPPGPRGPPGPDGPPGKPGKCYRSGPPGPVGDKGMDGPPGRPGPMGPPGMAGIRGEKGSCDHCPEPRTAPGYKI</sequence>
<feature type="compositionally biased region" description="Basic and acidic residues" evidence="2">
    <location>
        <begin position="173"/>
        <end position="199"/>
    </location>
</feature>
<evidence type="ECO:0000256" key="3">
    <source>
        <dbReference type="SAM" id="Phobius"/>
    </source>
</evidence>
<keyword evidence="3" id="KW-1133">Transmembrane helix</keyword>
<dbReference type="AlphaFoldDB" id="A0A0B2VA68"/>
<comment type="caution">
    <text evidence="5">The sequence shown here is derived from an EMBL/GenBank/DDBJ whole genome shotgun (WGS) entry which is preliminary data.</text>
</comment>
<feature type="domain" description="Nematode cuticle collagen N-terminal" evidence="4">
    <location>
        <begin position="18"/>
        <end position="70"/>
    </location>
</feature>
<keyword evidence="3" id="KW-0472">Membrane</keyword>
<feature type="transmembrane region" description="Helical" evidence="3">
    <location>
        <begin position="21"/>
        <end position="45"/>
    </location>
</feature>